<dbReference type="SMART" id="SM00422">
    <property type="entry name" value="HTH_MERR"/>
    <property type="match status" value="1"/>
</dbReference>
<evidence type="ECO:0000256" key="4">
    <source>
        <dbReference type="ARBA" id="ARBA00023163"/>
    </source>
</evidence>
<keyword evidence="4" id="KW-0804">Transcription</keyword>
<dbReference type="InterPro" id="IPR047057">
    <property type="entry name" value="MerR_fam"/>
</dbReference>
<dbReference type="InterPro" id="IPR009061">
    <property type="entry name" value="DNA-bd_dom_put_sf"/>
</dbReference>
<dbReference type="PROSITE" id="PS50937">
    <property type="entry name" value="HTH_MERR_2"/>
    <property type="match status" value="1"/>
</dbReference>
<protein>
    <submittedName>
        <fullName evidence="7">Helix-turn-helix domain-containing protein</fullName>
    </submittedName>
</protein>
<evidence type="ECO:0000256" key="2">
    <source>
        <dbReference type="ARBA" id="ARBA00023015"/>
    </source>
</evidence>
<evidence type="ECO:0000259" key="6">
    <source>
        <dbReference type="PROSITE" id="PS50937"/>
    </source>
</evidence>
<gene>
    <name evidence="7" type="ORF">V6984_01835</name>
</gene>
<dbReference type="Proteomes" id="UP001451571">
    <property type="component" value="Chromosome"/>
</dbReference>
<evidence type="ECO:0000256" key="1">
    <source>
        <dbReference type="ARBA" id="ARBA00022491"/>
    </source>
</evidence>
<dbReference type="PANTHER" id="PTHR30204">
    <property type="entry name" value="REDOX-CYCLING DRUG-SENSING TRANSCRIPTIONAL ACTIVATOR SOXR"/>
    <property type="match status" value="1"/>
</dbReference>
<reference evidence="7 8" key="1">
    <citation type="submission" date="2024-02" db="EMBL/GenBank/DDBJ databases">
        <title>Bacterial strain from lacustrine sediment.</title>
        <authorList>
            <person name="Petit C."/>
            <person name="Fadhlaoui K."/>
        </authorList>
    </citation>
    <scope>NUCLEOTIDE SEQUENCE [LARGE SCALE GENOMIC DNA]</scope>
    <source>
        <strain evidence="7 8">IPX-CK</strain>
    </source>
</reference>
<evidence type="ECO:0000256" key="5">
    <source>
        <dbReference type="SAM" id="MobiDB-lite"/>
    </source>
</evidence>
<dbReference type="PANTHER" id="PTHR30204:SF69">
    <property type="entry name" value="MERR-FAMILY TRANSCRIPTIONAL REGULATOR"/>
    <property type="match status" value="1"/>
</dbReference>
<keyword evidence="2" id="KW-0805">Transcription regulation</keyword>
<dbReference type="Pfam" id="PF13411">
    <property type="entry name" value="MerR_1"/>
    <property type="match status" value="1"/>
</dbReference>
<dbReference type="Gene3D" id="1.10.1660.10">
    <property type="match status" value="1"/>
</dbReference>
<evidence type="ECO:0000313" key="8">
    <source>
        <dbReference type="Proteomes" id="UP001451571"/>
    </source>
</evidence>
<evidence type="ECO:0000313" key="7">
    <source>
        <dbReference type="EMBL" id="XAH74526.1"/>
    </source>
</evidence>
<proteinExistence type="predicted"/>
<keyword evidence="8" id="KW-1185">Reference proteome</keyword>
<sequence>MERQTRYLISDAAKLVEVESHVLRYWEEELGIPIKRNELGHRYYTEEDVECFKEVKSLKEQGLQLKAIRVVVRNGRLERINGNSAIENGLLYSEKLEKVNETRKKSYETGEPDSGMNKEHGRQMIEIIASKELSEPRNESVGFGAVGREEKSMRLQILLQHMISEAVKESNKELCDDIKESVLKEMDYQFRLQEEKEEVREAERSRREDEHYKRIDELLRSYSKKGRRKEKAEERQNRIAARKKPSIV</sequence>
<dbReference type="InterPro" id="IPR000551">
    <property type="entry name" value="MerR-type_HTH_dom"/>
</dbReference>
<keyword evidence="1" id="KW-0678">Repressor</keyword>
<feature type="region of interest" description="Disordered" evidence="5">
    <location>
        <begin position="223"/>
        <end position="248"/>
    </location>
</feature>
<evidence type="ECO:0000256" key="3">
    <source>
        <dbReference type="ARBA" id="ARBA00023125"/>
    </source>
</evidence>
<dbReference type="RefSeq" id="WP_342758117.1">
    <property type="nucleotide sequence ID" value="NZ_CP146256.1"/>
</dbReference>
<dbReference type="EMBL" id="CP146256">
    <property type="protein sequence ID" value="XAH74526.1"/>
    <property type="molecule type" value="Genomic_DNA"/>
</dbReference>
<dbReference type="SUPFAM" id="SSF46955">
    <property type="entry name" value="Putative DNA-binding domain"/>
    <property type="match status" value="1"/>
</dbReference>
<organism evidence="7 8">
    <name type="scientific">Kineothrix sedimenti</name>
    <dbReference type="NCBI Taxonomy" id="3123317"/>
    <lineage>
        <taxon>Bacteria</taxon>
        <taxon>Bacillati</taxon>
        <taxon>Bacillota</taxon>
        <taxon>Clostridia</taxon>
        <taxon>Lachnospirales</taxon>
        <taxon>Lachnospiraceae</taxon>
        <taxon>Kineothrix</taxon>
    </lineage>
</organism>
<name>A0ABZ3EWE2_9FIRM</name>
<keyword evidence="3" id="KW-0238">DNA-binding</keyword>
<accession>A0ABZ3EWE2</accession>
<feature type="domain" description="HTH merR-type" evidence="6">
    <location>
        <begin position="6"/>
        <end position="74"/>
    </location>
</feature>